<comment type="caution">
    <text evidence="1">The sequence shown here is derived from an EMBL/GenBank/DDBJ whole genome shotgun (WGS) entry which is preliminary data.</text>
</comment>
<reference evidence="1 2" key="1">
    <citation type="submission" date="2019-12" db="EMBL/GenBank/DDBJ databases">
        <title>Ruegeria JWLKs population differentiation of coral mucus and skeleton niches.</title>
        <authorList>
            <person name="Luo D."/>
        </authorList>
    </citation>
    <scope>NUCLEOTIDE SEQUENCE [LARGE SCALE GENOMIC DNA]</scope>
    <source>
        <strain evidence="1 2">HKCCD6238</strain>
    </source>
</reference>
<proteinExistence type="predicted"/>
<gene>
    <name evidence="1" type="ORF">GS617_21710</name>
</gene>
<keyword evidence="2" id="KW-1185">Reference proteome</keyword>
<evidence type="ECO:0000313" key="1">
    <source>
        <dbReference type="EMBL" id="NOD32887.1"/>
    </source>
</evidence>
<sequence length="398" mass="44340">MRNFNTTDMKPFLKLILLVFAFLSLAHSAFGQSDVLRVSPFMMPPKETWTPHVDSADPNVVISEHFSDEGELGFRVIHLRSSVKARKQAAIDLARSGLIQTGDILLSFRPLWDRTLAYAHMQLGISHSAIAFTVSDAATGEEFVMTLESPISYSSPLNYPQHYSDLDVIHVIRPSLDETQTRNLEKWARLVINKKDRFEFFTDYSKPMYTRGIEGVEMPEDQIKLLAEVLIDTSQSKFVSYCSEFVWSFLGLRNCSPDVFNDNCITPLFGTSNGMMTGIFPKMAGNAGLVQGPEAALIGGNFSTEARKSRLTETIFVDVISDPSDLEGRMSAGHRKVAAENREGMKIINGYYANGELEAIASAVNEILVHNVSPTSFLIRSNSKLDGLRYVGSIVFDR</sequence>
<organism evidence="1 2">
    <name type="scientific">Ruegeria atlantica</name>
    <dbReference type="NCBI Taxonomy" id="81569"/>
    <lineage>
        <taxon>Bacteria</taxon>
        <taxon>Pseudomonadati</taxon>
        <taxon>Pseudomonadota</taxon>
        <taxon>Alphaproteobacteria</taxon>
        <taxon>Rhodobacterales</taxon>
        <taxon>Roseobacteraceae</taxon>
        <taxon>Ruegeria</taxon>
    </lineage>
</organism>
<name>A0ABX1WHR4_9RHOB</name>
<protein>
    <submittedName>
        <fullName evidence="1">Uncharacterized protein</fullName>
    </submittedName>
</protein>
<dbReference type="RefSeq" id="WP_171364747.1">
    <property type="nucleotide sequence ID" value="NZ_WVQY01000021.1"/>
</dbReference>
<evidence type="ECO:0000313" key="2">
    <source>
        <dbReference type="Proteomes" id="UP000599383"/>
    </source>
</evidence>
<dbReference type="EMBL" id="WVQY01000021">
    <property type="protein sequence ID" value="NOD32887.1"/>
    <property type="molecule type" value="Genomic_DNA"/>
</dbReference>
<dbReference type="Proteomes" id="UP000599383">
    <property type="component" value="Unassembled WGS sequence"/>
</dbReference>
<accession>A0ABX1WHR4</accession>